<evidence type="ECO:0000256" key="1">
    <source>
        <dbReference type="SAM" id="Phobius"/>
    </source>
</evidence>
<evidence type="ECO:0000313" key="3">
    <source>
        <dbReference type="Proteomes" id="UP000642920"/>
    </source>
</evidence>
<comment type="caution">
    <text evidence="2">The sequence shown here is derived from an EMBL/GenBank/DDBJ whole genome shotgun (WGS) entry which is preliminary data.</text>
</comment>
<feature type="transmembrane region" description="Helical" evidence="1">
    <location>
        <begin position="190"/>
        <end position="209"/>
    </location>
</feature>
<gene>
    <name evidence="2" type="ORF">JKP34_10185</name>
</gene>
<reference evidence="2" key="1">
    <citation type="submission" date="2021-01" db="EMBL/GenBank/DDBJ databases">
        <title>Marivirga sp. nov., isolated from intertidal surface sediments.</title>
        <authorList>
            <person name="Zhang M."/>
        </authorList>
    </citation>
    <scope>NUCLEOTIDE SEQUENCE</scope>
    <source>
        <strain evidence="2">SM1354</strain>
    </source>
</reference>
<dbReference type="Proteomes" id="UP000642920">
    <property type="component" value="Unassembled WGS sequence"/>
</dbReference>
<protein>
    <submittedName>
        <fullName evidence="2">Uncharacterized protein</fullName>
    </submittedName>
</protein>
<name>A0A937A8B2_9BACT</name>
<feature type="transmembrane region" description="Helical" evidence="1">
    <location>
        <begin position="31"/>
        <end position="48"/>
    </location>
</feature>
<feature type="transmembrane region" description="Helical" evidence="1">
    <location>
        <begin position="54"/>
        <end position="74"/>
    </location>
</feature>
<keyword evidence="1" id="KW-1133">Transmembrane helix</keyword>
<dbReference type="RefSeq" id="WP_201920616.1">
    <property type="nucleotide sequence ID" value="NZ_JAERQG010000002.1"/>
</dbReference>
<feature type="transmembrane region" description="Helical" evidence="1">
    <location>
        <begin position="151"/>
        <end position="170"/>
    </location>
</feature>
<keyword evidence="3" id="KW-1185">Reference proteome</keyword>
<sequence>MKLYFYEDAKNADKELRKEFKNITWNGPHKWVTILIILWSILLIFSIASVNKQIIIPLWILIGVLVFRLLYVFWLKEYWLQKWNDKISEDSKNHKESILEARMEIFENTFFKNQDFSNDKCQTIIDKKLMIVDRAIHETNISKPKFKNWSYLIQILSLGGVVGFSLITSIKIDLSLEEITASLKNPEEVKLLVAILFHYLIFVGFFYVFRQVILEISNNQFSKVNRIILMLESIKSKFLKENINE</sequence>
<accession>A0A937A8B2</accession>
<evidence type="ECO:0000313" key="2">
    <source>
        <dbReference type="EMBL" id="MBL0765622.1"/>
    </source>
</evidence>
<dbReference type="AlphaFoldDB" id="A0A937A8B2"/>
<proteinExistence type="predicted"/>
<keyword evidence="1" id="KW-0812">Transmembrane</keyword>
<keyword evidence="1" id="KW-0472">Membrane</keyword>
<organism evidence="2 3">
    <name type="scientific">Marivirga atlantica</name>
    <dbReference type="NCBI Taxonomy" id="1548457"/>
    <lineage>
        <taxon>Bacteria</taxon>
        <taxon>Pseudomonadati</taxon>
        <taxon>Bacteroidota</taxon>
        <taxon>Cytophagia</taxon>
        <taxon>Cytophagales</taxon>
        <taxon>Marivirgaceae</taxon>
        <taxon>Marivirga</taxon>
    </lineage>
</organism>
<dbReference type="EMBL" id="JAERQG010000002">
    <property type="protein sequence ID" value="MBL0765622.1"/>
    <property type="molecule type" value="Genomic_DNA"/>
</dbReference>